<feature type="domain" description="DUF3638" evidence="7">
    <location>
        <begin position="1193"/>
        <end position="1409"/>
    </location>
</feature>
<dbReference type="STRING" id="933852.A0A0C3B2J5"/>
<keyword evidence="6" id="KW-0788">Thiol protease</keyword>
<accession>A0A0C3B2J5</accession>
<dbReference type="EC" id="3.4.19.12" evidence="2"/>
<reference evidence="9 10" key="1">
    <citation type="submission" date="2014-04" db="EMBL/GenBank/DDBJ databases">
        <authorList>
            <consortium name="DOE Joint Genome Institute"/>
            <person name="Kuo A."/>
            <person name="Zuccaro A."/>
            <person name="Kohler A."/>
            <person name="Nagy L.G."/>
            <person name="Floudas D."/>
            <person name="Copeland A."/>
            <person name="Barry K.W."/>
            <person name="Cichocki N."/>
            <person name="Veneault-Fourrey C."/>
            <person name="LaButti K."/>
            <person name="Lindquist E.A."/>
            <person name="Lipzen A."/>
            <person name="Lundell T."/>
            <person name="Morin E."/>
            <person name="Murat C."/>
            <person name="Sun H."/>
            <person name="Tunlid A."/>
            <person name="Henrissat B."/>
            <person name="Grigoriev I.V."/>
            <person name="Hibbett D.S."/>
            <person name="Martin F."/>
            <person name="Nordberg H.P."/>
            <person name="Cantor M.N."/>
            <person name="Hua S.X."/>
        </authorList>
    </citation>
    <scope>NUCLEOTIDE SEQUENCE [LARGE SCALE GENOMIC DNA]</scope>
    <source>
        <strain evidence="9 10">MAFF 305830</strain>
    </source>
</reference>
<comment type="catalytic activity">
    <reaction evidence="1">
        <text>Thiol-dependent hydrolysis of ester, thioester, amide, peptide and isopeptide bonds formed by the C-terminal Gly of ubiquitin (a 76-residue protein attached to proteins as an intracellular targeting signal).</text>
        <dbReference type="EC" id="3.4.19.12"/>
    </reaction>
</comment>
<protein>
    <recommendedName>
        <fullName evidence="2">ubiquitinyl hydrolase 1</fullName>
        <ecNumber evidence="2">3.4.19.12</ecNumber>
    </recommendedName>
</protein>
<dbReference type="InterPro" id="IPR051346">
    <property type="entry name" value="OTU_Deubiquitinase"/>
</dbReference>
<dbReference type="Pfam" id="PF12359">
    <property type="entry name" value="DUF3645"/>
    <property type="match status" value="1"/>
</dbReference>
<dbReference type="EMBL" id="KN824311">
    <property type="protein sequence ID" value="KIM25736.1"/>
    <property type="molecule type" value="Genomic_DNA"/>
</dbReference>
<gene>
    <name evidence="9" type="ORF">M408DRAFT_330949</name>
</gene>
<keyword evidence="3" id="KW-0645">Protease</keyword>
<evidence type="ECO:0000313" key="9">
    <source>
        <dbReference type="EMBL" id="KIM25736.1"/>
    </source>
</evidence>
<dbReference type="Proteomes" id="UP000054097">
    <property type="component" value="Unassembled WGS sequence"/>
</dbReference>
<sequence>MASLRSHALSFSEPAIFALILQSIWQAGPVDPNIHAEDLYREAHVDLADKSFGTQVADQLLLIIRSLGENWKQTNYMSILISLTLRLYTLTPHPTVKAQAQNALEEARSLLEVWIKVIKKTSFSPRKSSEPTSDDSKDHKAQALANAAVVLRTTFDARCERGESPFRSSRDAKMYIYATILSSAVHTRSFDSGLRFLASRYNRNSLSNERFLIMICLKDPTILREVVCLAWPEHAHETDADDVTWRPLSSYENCWWKSTYLGRTFYMNITDGTFLIDGKAFDRLPGEYGTNNDYVSLFQDHVFRNVSPSKRAGMQYTCDYNGYKVHFGMVGEKMNVLRVEDDDVKEYIPLDKIERDLPTAFSNEYCFWYSTKSRSIETRPASSKWAKDDPRKWVIPLHNYTYDSTARVQSTISSGNQKSRNQNLVDPHSAIHAALEKTFSPLESDKRGFVVTVHNDDTREVFIHLTRHNLRFRIVANQLECTSLPGYIVDTNLAGIGCLTGLQSLLNLRHSDPRQYGRKVIIPKGSVIVSPGHYGHVHISIDVENSSGYFVYDVDNLVGRLIGTRTMESDLYLIKMHAFTASTLPDPLTQRPGTIEALDRLTGAALISGPTLSQESRGYLDDILAFTPLRTFYPTHLRVMETVLWNDFLPASTQHPGFRSAVQKILSFWRGTEVFTNIGDLAKEPELVNGLRHLNDRAILRNCDHASFFEFMDWEDISYSARHSLTDTFSNEREKTVFKTVNLLRKPASGLPVCLDLHYVMDKWNKIQGVGKWGWGSVEVWLGPKAKAIQDTWCSFYELCRLQQSPTFDIVVPLAFQTFRGAPLEIIASLSAVIDDHRFSSFSLACPKFTNIAIKDGCTFKQSEILSTIRTYEQPFEQSDEYRIVKRFEENDPDRVLRARVAYDRALQKECEDVVGELKATWTSLPDHIRTKLQLLKITAPIFQSNIRPILESWVQNGDFLSNVRQIQELTSTRWLTLSCEEYAPIRPSSRPKPIRDTYLTLESLMGERSPGGLRGPTVSQRPVSPLQVPTNQEKVNALLPLLERLQKAVSNNFQQKYVDNLWNSSEVYIAEPSHMQDGLLQQNLSEAWLISLRDSSLARSQDCLHQVRQCLRPINTAGRMMQLAGIWPIVTTFTLLRCLSLKKRRSLPAWVAPLTAHAVAIHDAKRAIRVLELIQASMDVKHLLQNEGKYFRAWEPLKHPDWLLVEIDANMSIRPTQAAMAEKILSSSDGKNEVMQLNMGEGKSSVIVPIAAASTSTGGCLCRVIILGPQIKQQLQILRQTLTGICNRPIIYLPFSRKLKLEPPVIAQVYKMLQKAMDEGAIWICEPEHLLSLKLLSLDRAIKFNCRDLIDIQNWLHRYSKDILDESDEILHVRQQVIYTVGTQQSLNGAPVRWEIVQSVLNRLSVYLTQKKGSQDISSFLVENREQPASFPVIRITSENARQQLHKFIEKSIRGNHWSIPWYMNDPVIDFVTNPEVPSETIESIQQYCSQEDGDVLQTILTLRGLIAYDILLHSLKERRWKVHYGLDLQRKKLVVPFRAKDSPSPRSEFGHPDVTIILTCLSYYYNGLDMEMFTHTLQALLSTDAPDPIYVNWLQGCQEDVPQALQSINGINVKDEELIHAQLFPLLKYNPAAIDFYLNTFVFPSYAKEFPSKISTSGWDLTIPKPFPTTGFSGTNDGQHLLPANIIQSDQPIQLHTNAKVLSYVLREENSNVVTCPNFVKAKDLLKCVDTKLSPRPTVILDVGAQILDLSNVEFVKTWLETYLDDPNIKAAVCFDDVDNLVIVTPDGVTRPFVESPYSTQLDHCLIYLDESHTRGTDLRIPTERQAVVTLGPKLNKDKLIQGCMRMRQLGHGHSLVFMASEEVGGHICTAIGSNDKNITTEDVLFWSIKETWQQMQENLPAWEVQGRSFVSRDASWVTLNKGGLLSAKDISEKFREPEGKSLEDMYGHCINHQTLMQHQDDLENNLVLAIVQKCQDFYPIHPKNAGVNEEMEIEFVHEQEVERVIEMPPDAQPDDHVLHSMVQRFVITGDTSLCHGNGFRSIVEAFENTSLVVPAGLDEVLLNIVVTEDFFRTIKIPHAHSFGCMDSFMRSVDWVVTAAKEPNSLLMVLFSPYEVNQLLPKFRTSTKVKLHLFAPRNNLGAISLEDLNFLPLPSTATTFSLPRTLALQLNLFSGSLYLRDYETYRDVCRVLRLYFDAPLSHLTKPGIINASFFVLEPQARQELEMGEFGFNVNALPFFQNMIRLRRFGRGFGPSHMGKILHGKCLEDKDFVI</sequence>
<evidence type="ECO:0000259" key="8">
    <source>
        <dbReference type="Pfam" id="PF12359"/>
    </source>
</evidence>
<evidence type="ECO:0000256" key="6">
    <source>
        <dbReference type="ARBA" id="ARBA00022807"/>
    </source>
</evidence>
<dbReference type="OrthoDB" id="3182339at2759"/>
<evidence type="ECO:0000259" key="7">
    <source>
        <dbReference type="Pfam" id="PF12340"/>
    </source>
</evidence>
<evidence type="ECO:0000256" key="4">
    <source>
        <dbReference type="ARBA" id="ARBA00022786"/>
    </source>
</evidence>
<dbReference type="InterPro" id="IPR022105">
    <property type="entry name" value="DUF3645"/>
</dbReference>
<dbReference type="HOGENOM" id="CLU_000211_2_0_1"/>
<keyword evidence="4" id="KW-0833">Ubl conjugation pathway</keyword>
<keyword evidence="10" id="KW-1185">Reference proteome</keyword>
<feature type="domain" description="DUF3645" evidence="8">
    <location>
        <begin position="1529"/>
        <end position="1561"/>
    </location>
</feature>
<dbReference type="PANTHER" id="PTHR13367">
    <property type="entry name" value="UBIQUITIN THIOESTERASE"/>
    <property type="match status" value="1"/>
</dbReference>
<evidence type="ECO:0000313" key="10">
    <source>
        <dbReference type="Proteomes" id="UP000054097"/>
    </source>
</evidence>
<evidence type="ECO:0000256" key="5">
    <source>
        <dbReference type="ARBA" id="ARBA00022801"/>
    </source>
</evidence>
<reference evidence="10" key="2">
    <citation type="submission" date="2015-01" db="EMBL/GenBank/DDBJ databases">
        <title>Evolutionary Origins and Diversification of the Mycorrhizal Mutualists.</title>
        <authorList>
            <consortium name="DOE Joint Genome Institute"/>
            <consortium name="Mycorrhizal Genomics Consortium"/>
            <person name="Kohler A."/>
            <person name="Kuo A."/>
            <person name="Nagy L.G."/>
            <person name="Floudas D."/>
            <person name="Copeland A."/>
            <person name="Barry K.W."/>
            <person name="Cichocki N."/>
            <person name="Veneault-Fourrey C."/>
            <person name="LaButti K."/>
            <person name="Lindquist E.A."/>
            <person name="Lipzen A."/>
            <person name="Lundell T."/>
            <person name="Morin E."/>
            <person name="Murat C."/>
            <person name="Riley R."/>
            <person name="Ohm R."/>
            <person name="Sun H."/>
            <person name="Tunlid A."/>
            <person name="Henrissat B."/>
            <person name="Grigoriev I.V."/>
            <person name="Hibbett D.S."/>
            <person name="Martin F."/>
        </authorList>
    </citation>
    <scope>NUCLEOTIDE SEQUENCE [LARGE SCALE GENOMIC DNA]</scope>
    <source>
        <strain evidence="10">MAFF 305830</strain>
    </source>
</reference>
<evidence type="ECO:0000256" key="3">
    <source>
        <dbReference type="ARBA" id="ARBA00022670"/>
    </source>
</evidence>
<keyword evidence="5" id="KW-0378">Hydrolase</keyword>
<dbReference type="Pfam" id="PF12340">
    <property type="entry name" value="DUF3638"/>
    <property type="match status" value="1"/>
</dbReference>
<proteinExistence type="predicted"/>
<dbReference type="GO" id="GO:0006508">
    <property type="term" value="P:proteolysis"/>
    <property type="evidence" value="ECO:0007669"/>
    <property type="project" value="UniProtKB-KW"/>
</dbReference>
<name>A0A0C3B2J5_SERVB</name>
<dbReference type="GO" id="GO:0004843">
    <property type="term" value="F:cysteine-type deubiquitinase activity"/>
    <property type="evidence" value="ECO:0007669"/>
    <property type="project" value="UniProtKB-EC"/>
</dbReference>
<evidence type="ECO:0000256" key="2">
    <source>
        <dbReference type="ARBA" id="ARBA00012759"/>
    </source>
</evidence>
<dbReference type="PANTHER" id="PTHR13367:SF34">
    <property type="match status" value="1"/>
</dbReference>
<evidence type="ECO:0000256" key="1">
    <source>
        <dbReference type="ARBA" id="ARBA00000707"/>
    </source>
</evidence>
<organism evidence="9 10">
    <name type="scientific">Serendipita vermifera MAFF 305830</name>
    <dbReference type="NCBI Taxonomy" id="933852"/>
    <lineage>
        <taxon>Eukaryota</taxon>
        <taxon>Fungi</taxon>
        <taxon>Dikarya</taxon>
        <taxon>Basidiomycota</taxon>
        <taxon>Agaricomycotina</taxon>
        <taxon>Agaricomycetes</taxon>
        <taxon>Sebacinales</taxon>
        <taxon>Serendipitaceae</taxon>
        <taxon>Serendipita</taxon>
    </lineage>
</organism>
<dbReference type="InterPro" id="IPR022099">
    <property type="entry name" value="DUF3638"/>
</dbReference>